<dbReference type="AlphaFoldDB" id="A0A2T7BI18"/>
<keyword evidence="1" id="KW-1133">Transmembrane helix</keyword>
<dbReference type="EMBL" id="QCYK01000002">
    <property type="protein sequence ID" value="PUZ25927.1"/>
    <property type="molecule type" value="Genomic_DNA"/>
</dbReference>
<feature type="transmembrane region" description="Helical" evidence="1">
    <location>
        <begin position="86"/>
        <end position="110"/>
    </location>
</feature>
<evidence type="ECO:0000256" key="1">
    <source>
        <dbReference type="SAM" id="Phobius"/>
    </source>
</evidence>
<keyword evidence="1" id="KW-0472">Membrane</keyword>
<gene>
    <name evidence="2" type="ORF">DCC81_16915</name>
</gene>
<keyword evidence="3" id="KW-1185">Reference proteome</keyword>
<protein>
    <submittedName>
        <fullName evidence="2">Uncharacterized protein</fullName>
    </submittedName>
</protein>
<accession>A0A2T7BI18</accession>
<dbReference type="Proteomes" id="UP000244450">
    <property type="component" value="Unassembled WGS sequence"/>
</dbReference>
<proteinExistence type="predicted"/>
<keyword evidence="1" id="KW-0812">Transmembrane</keyword>
<organism evidence="2 3">
    <name type="scientific">Chitinophaga parva</name>
    <dbReference type="NCBI Taxonomy" id="2169414"/>
    <lineage>
        <taxon>Bacteria</taxon>
        <taxon>Pseudomonadati</taxon>
        <taxon>Bacteroidota</taxon>
        <taxon>Chitinophagia</taxon>
        <taxon>Chitinophagales</taxon>
        <taxon>Chitinophagaceae</taxon>
        <taxon>Chitinophaga</taxon>
    </lineage>
</organism>
<feature type="transmembrane region" description="Helical" evidence="1">
    <location>
        <begin position="49"/>
        <end position="65"/>
    </location>
</feature>
<name>A0A2T7BI18_9BACT</name>
<sequence>MAFGMPPRFSAALLVALSQFFTFRFLAEALLHFAEIDIFKWTGSNAAEWFLPVFALWIAAVYYFFDSRRLASLLSKYKDASGRKRFVSFFQAWLSLILPLILFAAVRVYAWRYHMTKAHVTQRIRDSHGNCKDGTVIQHSL</sequence>
<comment type="caution">
    <text evidence="2">The sequence shown here is derived from an EMBL/GenBank/DDBJ whole genome shotgun (WGS) entry which is preliminary data.</text>
</comment>
<evidence type="ECO:0000313" key="2">
    <source>
        <dbReference type="EMBL" id="PUZ25927.1"/>
    </source>
</evidence>
<evidence type="ECO:0000313" key="3">
    <source>
        <dbReference type="Proteomes" id="UP000244450"/>
    </source>
</evidence>
<reference evidence="2 3" key="1">
    <citation type="submission" date="2018-04" db="EMBL/GenBank/DDBJ databases">
        <title>Chitinophaga fuyangensis sp. nov., isolated from soil in a chemical factory.</title>
        <authorList>
            <person name="Chen K."/>
        </authorList>
    </citation>
    <scope>NUCLEOTIDE SEQUENCE [LARGE SCALE GENOMIC DNA]</scope>
    <source>
        <strain evidence="2 3">LY-1</strain>
    </source>
</reference>